<proteinExistence type="predicted"/>
<evidence type="ECO:0000259" key="1">
    <source>
        <dbReference type="Pfam" id="PF07075"/>
    </source>
</evidence>
<feature type="domain" description="Peptidoglycan beta-N-acetylmuramidase NamZ C-terminal" evidence="2">
    <location>
        <begin position="228"/>
        <end position="387"/>
    </location>
</feature>
<comment type="caution">
    <text evidence="3">The sequence shown here is derived from an EMBL/GenBank/DDBJ whole genome shotgun (WGS) entry which is preliminary data.</text>
</comment>
<dbReference type="Pfam" id="PF07075">
    <property type="entry name" value="NamZ_N"/>
    <property type="match status" value="1"/>
</dbReference>
<sequence>MKVLTGLDRILKDAPNWLLGRRVGLLCHQASVTAELIPAHMALKELLGKGLVRLFSPQHGLYGTDQANMISSEDFTDPLTGVPVVSLYGPRLKPEKAHLEDLDLILVDLWDVGCRVYTYLWTLYLLLEVAEEAGVEIAILDRPNPLGGFLEGPLLSPEYFSFVGLSELPLRHGLTLGEAALLFKTRRRLSLPLRVVKVQGWRRDRLFPETGLTWVMPSPNMPTFETALVYPGQVLLEGTNLSEGRGSTRPFQLFGAPWLDQRIVLKRIERFDLPGAVLRPTAFKPVFDKWQGRICYGFEIHVQAPYRFQAVKTTLLLLRIIRETHPEFTFRLPPYEFEEKHLPIEIILGKRELVDFINGKMDLEGLDFYLNGGLIKYRNEAASLAIYEGGFFYRDGWSK</sequence>
<keyword evidence="4" id="KW-1185">Reference proteome</keyword>
<name>A0A179D4Z5_9BACT</name>
<dbReference type="InterPro" id="IPR008302">
    <property type="entry name" value="NamZ"/>
</dbReference>
<accession>A0A179D4Z5</accession>
<dbReference type="GO" id="GO:0033922">
    <property type="term" value="F:peptidoglycan beta-N-acetylmuramidase activity"/>
    <property type="evidence" value="ECO:0007669"/>
    <property type="project" value="InterPro"/>
</dbReference>
<dbReference type="STRING" id="999894.TDIS_0969"/>
<feature type="domain" description="Peptidoglycan beta-N-acetylmuramidase NamZ N-terminal" evidence="1">
    <location>
        <begin position="23"/>
        <end position="224"/>
    </location>
</feature>
<dbReference type="Proteomes" id="UP000078390">
    <property type="component" value="Unassembled WGS sequence"/>
</dbReference>
<protein>
    <recommendedName>
        <fullName evidence="5">DUF1343 domain-containing protein</fullName>
    </recommendedName>
</protein>
<evidence type="ECO:0000313" key="3">
    <source>
        <dbReference type="EMBL" id="OAQ21043.1"/>
    </source>
</evidence>
<dbReference type="PANTHER" id="PTHR42915">
    <property type="entry name" value="HYPOTHETICAL 460 KDA PROTEIN IN FEUA-SIGW INTERGENIC REGION [PRECURSOR]"/>
    <property type="match status" value="1"/>
</dbReference>
<evidence type="ECO:0000259" key="2">
    <source>
        <dbReference type="Pfam" id="PF20732"/>
    </source>
</evidence>
<dbReference type="InterPro" id="IPR048502">
    <property type="entry name" value="NamZ_N"/>
</dbReference>
<dbReference type="Gene3D" id="3.40.50.12170">
    <property type="entry name" value="Uncharacterised protein PF07075, DUF1343"/>
    <property type="match status" value="1"/>
</dbReference>
<dbReference type="OrthoDB" id="9801061at2"/>
<organism evidence="3 4">
    <name type="scientific">Thermosulfurimonas dismutans</name>
    <dbReference type="NCBI Taxonomy" id="999894"/>
    <lineage>
        <taxon>Bacteria</taxon>
        <taxon>Pseudomonadati</taxon>
        <taxon>Thermodesulfobacteriota</taxon>
        <taxon>Thermodesulfobacteria</taxon>
        <taxon>Thermodesulfobacteriales</taxon>
        <taxon>Thermodesulfobacteriaceae</taxon>
        <taxon>Thermosulfurimonas</taxon>
    </lineage>
</organism>
<evidence type="ECO:0008006" key="5">
    <source>
        <dbReference type="Google" id="ProtNLM"/>
    </source>
</evidence>
<dbReference type="EMBL" id="LWLG01000004">
    <property type="protein sequence ID" value="OAQ21043.1"/>
    <property type="molecule type" value="Genomic_DNA"/>
</dbReference>
<dbReference type="PANTHER" id="PTHR42915:SF1">
    <property type="entry name" value="PEPTIDOGLYCAN BETA-N-ACETYLMURAMIDASE NAMZ"/>
    <property type="match status" value="1"/>
</dbReference>
<dbReference type="Pfam" id="PF20732">
    <property type="entry name" value="NamZ_C"/>
    <property type="match status" value="1"/>
</dbReference>
<dbReference type="Gene3D" id="3.90.1150.140">
    <property type="match status" value="1"/>
</dbReference>
<dbReference type="PIRSF" id="PIRSF016719">
    <property type="entry name" value="UCP016719"/>
    <property type="match status" value="1"/>
</dbReference>
<reference evidence="3 4" key="1">
    <citation type="submission" date="2016-04" db="EMBL/GenBank/DDBJ databases">
        <title>Genome analysis of Thermosulfurimonas dismutans, the first thermophilic sulfur-disproportionating bacterium of the phylum Thermodesulfobacteria.</title>
        <authorList>
            <person name="Mardanov A.V."/>
            <person name="Beletsky A.V."/>
            <person name="Kadnikov V.V."/>
            <person name="Slobodkin A.I."/>
            <person name="Ravin N.V."/>
        </authorList>
    </citation>
    <scope>NUCLEOTIDE SEQUENCE [LARGE SCALE GENOMIC DNA]</scope>
    <source>
        <strain evidence="3 4">S95</strain>
    </source>
</reference>
<gene>
    <name evidence="3" type="ORF">TDIS_0969</name>
</gene>
<dbReference type="AlphaFoldDB" id="A0A179D4Z5"/>
<dbReference type="InterPro" id="IPR048503">
    <property type="entry name" value="NamZ_C"/>
</dbReference>
<dbReference type="RefSeq" id="WP_068669864.1">
    <property type="nucleotide sequence ID" value="NZ_LWLG01000004.1"/>
</dbReference>
<dbReference type="PATRIC" id="fig|999894.6.peg.961"/>
<evidence type="ECO:0000313" key="4">
    <source>
        <dbReference type="Proteomes" id="UP000078390"/>
    </source>
</evidence>